<protein>
    <submittedName>
        <fullName evidence="1">Uncharacterized protein</fullName>
    </submittedName>
</protein>
<dbReference type="Proteomes" id="UP000436911">
    <property type="component" value="Unassembled WGS sequence"/>
</dbReference>
<comment type="caution">
    <text evidence="1">The sequence shown here is derived from an EMBL/GenBank/DDBJ whole genome shotgun (WGS) entry which is preliminary data.</text>
</comment>
<dbReference type="RefSeq" id="WP_210249240.1">
    <property type="nucleotide sequence ID" value="NZ_QUSG01000034.1"/>
</dbReference>
<evidence type="ECO:0000313" key="1">
    <source>
        <dbReference type="EMBL" id="KAA3519326.1"/>
    </source>
</evidence>
<dbReference type="NCBIfam" id="TIGR03696">
    <property type="entry name" value="Rhs_assc_core"/>
    <property type="match status" value="1"/>
</dbReference>
<name>A0A7J4WXE5_AGRVI</name>
<reference evidence="1 2" key="1">
    <citation type="submission" date="2018-08" db="EMBL/GenBank/DDBJ databases">
        <title>Genome sequencing of Agrobacterium vitis strain ICMP 10754.</title>
        <authorList>
            <person name="Visnovsky S.B."/>
            <person name="Pitman A.R."/>
        </authorList>
    </citation>
    <scope>NUCLEOTIDE SEQUENCE [LARGE SCALE GENOMIC DNA]</scope>
    <source>
        <strain evidence="1 2">ICMP 10754</strain>
    </source>
</reference>
<accession>A0A7J4WXE5</accession>
<dbReference type="Gene3D" id="2.180.10.10">
    <property type="entry name" value="RHS repeat-associated core"/>
    <property type="match status" value="1"/>
</dbReference>
<evidence type="ECO:0000313" key="2">
    <source>
        <dbReference type="Proteomes" id="UP000436911"/>
    </source>
</evidence>
<dbReference type="EMBL" id="QUSG01000034">
    <property type="protein sequence ID" value="KAA3519326.1"/>
    <property type="molecule type" value="Genomic_DNA"/>
</dbReference>
<dbReference type="InterPro" id="IPR022385">
    <property type="entry name" value="Rhs_assc_core"/>
</dbReference>
<gene>
    <name evidence="1" type="ORF">DXT89_26055</name>
</gene>
<proteinExistence type="predicted"/>
<organism evidence="1 2">
    <name type="scientific">Agrobacterium vitis</name>
    <name type="common">Rhizobium vitis</name>
    <dbReference type="NCBI Taxonomy" id="373"/>
    <lineage>
        <taxon>Bacteria</taxon>
        <taxon>Pseudomonadati</taxon>
        <taxon>Pseudomonadota</taxon>
        <taxon>Alphaproteobacteria</taxon>
        <taxon>Hyphomicrobiales</taxon>
        <taxon>Rhizobiaceae</taxon>
        <taxon>Rhizobium/Agrobacterium group</taxon>
        <taxon>Agrobacterium</taxon>
    </lineage>
</organism>
<sequence length="65" mass="7300">AAYGETSNKAMTTQKNYIGERFDPETGLMYLNARYMDPRFGKYVPADDGALIDPSAKVEEVRHAQ</sequence>
<feature type="non-terminal residue" evidence="1">
    <location>
        <position position="1"/>
    </location>
</feature>
<dbReference type="AlphaFoldDB" id="A0A7J4WXE5"/>